<accession>A0ABS5T482</accession>
<dbReference type="PANTHER" id="PTHR12304:SF4">
    <property type="entry name" value="URIDINE NUCLEOSIDASE"/>
    <property type="match status" value="1"/>
</dbReference>
<evidence type="ECO:0000256" key="2">
    <source>
        <dbReference type="ARBA" id="ARBA00023295"/>
    </source>
</evidence>
<reference evidence="4 5" key="1">
    <citation type="submission" date="2020-04" db="EMBL/GenBank/DDBJ databases">
        <title>Genome sequencing of Rosenbergiella species.</title>
        <authorList>
            <person name="Alvarez-Perez S."/>
            <person name="Lievens B."/>
        </authorList>
    </citation>
    <scope>NUCLEOTIDE SEQUENCE [LARGE SCALE GENOMIC DNA]</scope>
    <source>
        <strain evidence="4 5">CdVSA20.1</strain>
    </source>
</reference>
<sequence>MLTKRIIIDCDPGNGIPGANTDDGLALALALGSPSLSIEMITTVSGNTPCETGAQVVNDLLARCRLDIPVFQGAKAALYEPMAAWREQLDHRVHELSLEYLWKDTQTPTLMASCEGNAAQKIAERVCANPGSITLLCLGPLTNIAEALLRYPQMADAVAEIVVMGGAFCLDDYIKDTNFGFDPEAAAVVLHSKAKVTLVPMDVTVNTLLTPTDLNKMTASGTSLALFIRETMTPWITYSMLSRGLTGCWIHDALVVAWLLDPNVATVDDFRVGIELRPGITRGMSWRYRPPLRVSVGIVENAGTSVSILTSVNNQRLLELLAQALNRGVIGEVISKNS</sequence>
<evidence type="ECO:0000313" key="4">
    <source>
        <dbReference type="EMBL" id="MBT0727169.1"/>
    </source>
</evidence>
<feature type="domain" description="Inosine/uridine-preferring nucleoside hydrolase" evidence="3">
    <location>
        <begin position="6"/>
        <end position="318"/>
    </location>
</feature>
<keyword evidence="5" id="KW-1185">Reference proteome</keyword>
<dbReference type="SUPFAM" id="SSF53590">
    <property type="entry name" value="Nucleoside hydrolase"/>
    <property type="match status" value="1"/>
</dbReference>
<comment type="caution">
    <text evidence="4">The sequence shown here is derived from an EMBL/GenBank/DDBJ whole genome shotgun (WGS) entry which is preliminary data.</text>
</comment>
<dbReference type="RefSeq" id="WP_214213123.1">
    <property type="nucleotide sequence ID" value="NZ_JABBFO010000005.1"/>
</dbReference>
<dbReference type="Gene3D" id="3.90.245.10">
    <property type="entry name" value="Ribonucleoside hydrolase-like"/>
    <property type="match status" value="1"/>
</dbReference>
<proteinExistence type="predicted"/>
<evidence type="ECO:0000313" key="5">
    <source>
        <dbReference type="Proteomes" id="UP000786875"/>
    </source>
</evidence>
<keyword evidence="2" id="KW-0326">Glycosidase</keyword>
<keyword evidence="1 4" id="KW-0378">Hydrolase</keyword>
<dbReference type="PANTHER" id="PTHR12304">
    <property type="entry name" value="INOSINE-URIDINE PREFERRING NUCLEOSIDE HYDROLASE"/>
    <property type="match status" value="1"/>
</dbReference>
<dbReference type="EMBL" id="JABBFO010000005">
    <property type="protein sequence ID" value="MBT0727169.1"/>
    <property type="molecule type" value="Genomic_DNA"/>
</dbReference>
<evidence type="ECO:0000256" key="1">
    <source>
        <dbReference type="ARBA" id="ARBA00022801"/>
    </source>
</evidence>
<dbReference type="InterPro" id="IPR001910">
    <property type="entry name" value="Inosine/uridine_hydrolase_dom"/>
</dbReference>
<organism evidence="4 5">
    <name type="scientific">Rosenbergiella australiborealis</name>
    <dbReference type="NCBI Taxonomy" id="1544696"/>
    <lineage>
        <taxon>Bacteria</taxon>
        <taxon>Pseudomonadati</taxon>
        <taxon>Pseudomonadota</taxon>
        <taxon>Gammaproteobacteria</taxon>
        <taxon>Enterobacterales</taxon>
        <taxon>Erwiniaceae</taxon>
        <taxon>Rosenbergiella</taxon>
    </lineage>
</organism>
<name>A0ABS5T482_9GAMM</name>
<dbReference type="Proteomes" id="UP000786875">
    <property type="component" value="Unassembled WGS sequence"/>
</dbReference>
<gene>
    <name evidence="4" type="ORF">HGT73_07190</name>
</gene>
<evidence type="ECO:0000259" key="3">
    <source>
        <dbReference type="Pfam" id="PF01156"/>
    </source>
</evidence>
<dbReference type="InterPro" id="IPR023186">
    <property type="entry name" value="IUNH"/>
</dbReference>
<dbReference type="GO" id="GO:0016787">
    <property type="term" value="F:hydrolase activity"/>
    <property type="evidence" value="ECO:0007669"/>
    <property type="project" value="UniProtKB-KW"/>
</dbReference>
<dbReference type="InterPro" id="IPR036452">
    <property type="entry name" value="Ribo_hydro-like"/>
</dbReference>
<dbReference type="Pfam" id="PF01156">
    <property type="entry name" value="IU_nuc_hydro"/>
    <property type="match status" value="1"/>
</dbReference>
<dbReference type="CDD" id="cd00455">
    <property type="entry name" value="nuc_hydro"/>
    <property type="match status" value="1"/>
</dbReference>
<protein>
    <submittedName>
        <fullName evidence="4">Nucleoside hydrolase</fullName>
    </submittedName>
</protein>